<dbReference type="RefSeq" id="WP_190464537.1">
    <property type="nucleotide sequence ID" value="NZ_JACJPW010000025.1"/>
</dbReference>
<dbReference type="AlphaFoldDB" id="A0A926VD81"/>
<gene>
    <name evidence="1" type="ORF">H6G03_11515</name>
</gene>
<name>A0A926VD81_9CYAN</name>
<sequence>MAKGKKKKTQPKKSFSYIDGSYGIPRIVVRGESPDPGYPVAFVEAGNNGELKYFKPDEETGEEYEISKSDAWSEYYDRLFEGAMSHDIVPAFEKLLTNDGWKVPFDSNMEAFWDFQECKEDYTDIEDLKLLPKTHDDWLASLVNEWRNKQCWYNYGLLLQFEEPYPYLIYPNSEMRFTCEISPQNELRILNYRLDDLESEEAEAEDIITIKETIHDFIAIAPSLSTNNNSSVLPIFAQQKRQHTQFISDALREAVENIKNELAGREEKYLADIYEFIQQIDAAD</sequence>
<comment type="caution">
    <text evidence="1">The sequence shown here is derived from an EMBL/GenBank/DDBJ whole genome shotgun (WGS) entry which is preliminary data.</text>
</comment>
<accession>A0A926VD81</accession>
<organism evidence="1 2">
    <name type="scientific">Aerosakkonema funiforme FACHB-1375</name>
    <dbReference type="NCBI Taxonomy" id="2949571"/>
    <lineage>
        <taxon>Bacteria</taxon>
        <taxon>Bacillati</taxon>
        <taxon>Cyanobacteriota</taxon>
        <taxon>Cyanophyceae</taxon>
        <taxon>Oscillatoriophycideae</taxon>
        <taxon>Aerosakkonematales</taxon>
        <taxon>Aerosakkonemataceae</taxon>
        <taxon>Aerosakkonema</taxon>
    </lineage>
</organism>
<evidence type="ECO:0000313" key="1">
    <source>
        <dbReference type="EMBL" id="MBD2181726.1"/>
    </source>
</evidence>
<reference evidence="1" key="2">
    <citation type="submission" date="2020-08" db="EMBL/GenBank/DDBJ databases">
        <authorList>
            <person name="Chen M."/>
            <person name="Teng W."/>
            <person name="Zhao L."/>
            <person name="Hu C."/>
            <person name="Zhou Y."/>
            <person name="Han B."/>
            <person name="Song L."/>
            <person name="Shu W."/>
        </authorList>
    </citation>
    <scope>NUCLEOTIDE SEQUENCE</scope>
    <source>
        <strain evidence="1">FACHB-1375</strain>
    </source>
</reference>
<dbReference type="EMBL" id="JACJPW010000025">
    <property type="protein sequence ID" value="MBD2181726.1"/>
    <property type="molecule type" value="Genomic_DNA"/>
</dbReference>
<evidence type="ECO:0000313" key="2">
    <source>
        <dbReference type="Proteomes" id="UP000641646"/>
    </source>
</evidence>
<keyword evidence="2" id="KW-1185">Reference proteome</keyword>
<proteinExistence type="predicted"/>
<reference evidence="1" key="1">
    <citation type="journal article" date="2015" name="ISME J.">
        <title>Draft Genome Sequence of Streptomyces incarnatus NRRL8089, which Produces the Nucleoside Antibiotic Sinefungin.</title>
        <authorList>
            <person name="Oshima K."/>
            <person name="Hattori M."/>
            <person name="Shimizu H."/>
            <person name="Fukuda K."/>
            <person name="Nemoto M."/>
            <person name="Inagaki K."/>
            <person name="Tamura T."/>
        </authorList>
    </citation>
    <scope>NUCLEOTIDE SEQUENCE</scope>
    <source>
        <strain evidence="1">FACHB-1375</strain>
    </source>
</reference>
<dbReference type="Proteomes" id="UP000641646">
    <property type="component" value="Unassembled WGS sequence"/>
</dbReference>
<protein>
    <submittedName>
        <fullName evidence="1">Uncharacterized protein</fullName>
    </submittedName>
</protein>